<organism evidence="2 3">
    <name type="scientific">Haloterrigena turkmenica (strain ATCC 51198 / DSM 5511 / JCM 9101 / NCIMB 13204 / VKM B-1734 / 4k)</name>
    <name type="common">Halococcus turkmenicus</name>
    <dbReference type="NCBI Taxonomy" id="543526"/>
    <lineage>
        <taxon>Archaea</taxon>
        <taxon>Methanobacteriati</taxon>
        <taxon>Methanobacteriota</taxon>
        <taxon>Stenosarchaea group</taxon>
        <taxon>Halobacteria</taxon>
        <taxon>Halobacteriales</taxon>
        <taxon>Natrialbaceae</taxon>
        <taxon>Haloterrigena</taxon>
    </lineage>
</organism>
<geneLocation type="plasmid" evidence="2 3">
    <name>pHTUR03</name>
</geneLocation>
<dbReference type="HOGENOM" id="CLU_2820736_0_0_2"/>
<reference evidence="2 3" key="1">
    <citation type="journal article" date="2010" name="Stand. Genomic Sci.">
        <title>Complete genome sequence of Haloterrigena turkmenica type strain (4k).</title>
        <authorList>
            <person name="Saunders E."/>
            <person name="Tindall B.J."/>
            <person name="Fahnrich R."/>
            <person name="Lapidus A."/>
            <person name="Copeland A."/>
            <person name="Del Rio T.G."/>
            <person name="Lucas S."/>
            <person name="Chen F."/>
            <person name="Tice H."/>
            <person name="Cheng J.F."/>
            <person name="Han C."/>
            <person name="Detter J.C."/>
            <person name="Bruce D."/>
            <person name="Goodwin L."/>
            <person name="Chain P."/>
            <person name="Pitluck S."/>
            <person name="Pati A."/>
            <person name="Ivanova N."/>
            <person name="Mavromatis K."/>
            <person name="Chen A."/>
            <person name="Palaniappan K."/>
            <person name="Land M."/>
            <person name="Hauser L."/>
            <person name="Chang Y.J."/>
            <person name="Jeffries C.D."/>
            <person name="Brettin T."/>
            <person name="Rohde M."/>
            <person name="Goker M."/>
            <person name="Bristow J."/>
            <person name="Eisen J.A."/>
            <person name="Markowitz V."/>
            <person name="Hugenholtz P."/>
            <person name="Klenk H.P."/>
            <person name="Kyrpides N.C."/>
        </authorList>
    </citation>
    <scope>NUCLEOTIDE SEQUENCE [LARGE SCALE GENOMIC DNA]</scope>
    <source>
        <strain evidence="3">ATCC 51198 / DSM 5511 / JCM 9101 / NCIMB 13204 / VKM B-1734 / 4k</strain>
    </source>
</reference>
<accession>D2S2R2</accession>
<dbReference type="AlphaFoldDB" id="D2S2R2"/>
<protein>
    <submittedName>
        <fullName evidence="2">Uncharacterized protein</fullName>
    </submittedName>
</protein>
<feature type="region of interest" description="Disordered" evidence="1">
    <location>
        <begin position="30"/>
        <end position="66"/>
    </location>
</feature>
<dbReference type="Proteomes" id="UP000001903">
    <property type="component" value="Plasmid pHTUR03"/>
</dbReference>
<keyword evidence="2" id="KW-0614">Plasmid</keyword>
<feature type="compositionally biased region" description="Acidic residues" evidence="1">
    <location>
        <begin position="55"/>
        <end position="66"/>
    </location>
</feature>
<dbReference type="EMBL" id="CP001863">
    <property type="protein sequence ID" value="ADB63659.1"/>
    <property type="molecule type" value="Genomic_DNA"/>
</dbReference>
<dbReference type="OrthoDB" id="203027at2157"/>
<sequence>MSDPVHTCPAPDGCNFTTDEISELTAHINTEHAGEYTDPRWPDTPAGRASRAADGGDEDDQGGTDE</sequence>
<evidence type="ECO:0000313" key="3">
    <source>
        <dbReference type="Proteomes" id="UP000001903"/>
    </source>
</evidence>
<gene>
    <name evidence="2" type="ordered locus">Htur_4922</name>
</gene>
<keyword evidence="3" id="KW-1185">Reference proteome</keyword>
<dbReference type="GeneID" id="8745552"/>
<evidence type="ECO:0000313" key="2">
    <source>
        <dbReference type="EMBL" id="ADB63659.1"/>
    </source>
</evidence>
<dbReference type="KEGG" id="htu:Htur_4922"/>
<feature type="compositionally biased region" description="Basic and acidic residues" evidence="1">
    <location>
        <begin position="30"/>
        <end position="41"/>
    </location>
</feature>
<dbReference type="RefSeq" id="WP_012945902.1">
    <property type="nucleotide sequence ID" value="NC_013746.1"/>
</dbReference>
<proteinExistence type="predicted"/>
<name>D2S2R2_HALTV</name>
<evidence type="ECO:0000256" key="1">
    <source>
        <dbReference type="SAM" id="MobiDB-lite"/>
    </source>
</evidence>